<evidence type="ECO:0000313" key="3">
    <source>
        <dbReference type="Proteomes" id="UP001314263"/>
    </source>
</evidence>
<sequence length="375" mass="42151">MSEKSQVGPQQIEVVVNGKQRGNDLSILSYDHEWEYAVFGEDGIPEDLRGKLRVAGYRFCGLRCITTVRGVLANGEPFVWKARRHRKGRGVGGKFVKRPVSPFAWLDPLPFLHGGALTAVRYCSALLLMLGASIFSFSNAVQISPSIQPRSMSEKQPYEGYQLYDWLGSTPALAGLTTVAFGTYLKVVEANNTDHEWRMHVWREHGCSGPMPNFRWIAFRPDVIGWWGSCLRLVGATLMGTGSIVNFINQTAHVAMSPTLLYWIMYLPYILGPAFLLSGCMVLTLESSDPWYSGFFPYRRHHWHDLTFWITFLAQTGALGLLVGGVCQWHKQNILDESGMWAVQVFRALAYLFFGSLLLDISSFLSLVEISNPQI</sequence>
<proteinExistence type="predicted"/>
<reference evidence="2 3" key="1">
    <citation type="submission" date="2023-10" db="EMBL/GenBank/DDBJ databases">
        <authorList>
            <person name="Maclean D."/>
            <person name="Macfadyen A."/>
        </authorList>
    </citation>
    <scope>NUCLEOTIDE SEQUENCE [LARGE SCALE GENOMIC DNA]</scope>
</reference>
<feature type="transmembrane region" description="Helical" evidence="1">
    <location>
        <begin position="163"/>
        <end position="185"/>
    </location>
</feature>
<keyword evidence="1" id="KW-0812">Transmembrane</keyword>
<organism evidence="2 3">
    <name type="scientific">Coccomyxa viridis</name>
    <dbReference type="NCBI Taxonomy" id="1274662"/>
    <lineage>
        <taxon>Eukaryota</taxon>
        <taxon>Viridiplantae</taxon>
        <taxon>Chlorophyta</taxon>
        <taxon>core chlorophytes</taxon>
        <taxon>Trebouxiophyceae</taxon>
        <taxon>Trebouxiophyceae incertae sedis</taxon>
        <taxon>Coccomyxaceae</taxon>
        <taxon>Coccomyxa</taxon>
    </lineage>
</organism>
<feature type="transmembrane region" description="Helical" evidence="1">
    <location>
        <begin position="348"/>
        <end position="368"/>
    </location>
</feature>
<keyword evidence="1" id="KW-0472">Membrane</keyword>
<evidence type="ECO:0000313" key="2">
    <source>
        <dbReference type="EMBL" id="CAK0779986.1"/>
    </source>
</evidence>
<protein>
    <submittedName>
        <fullName evidence="2">Uncharacterized protein</fullName>
    </submittedName>
</protein>
<feature type="transmembrane region" description="Helical" evidence="1">
    <location>
        <begin position="306"/>
        <end position="327"/>
    </location>
</feature>
<gene>
    <name evidence="2" type="ORF">CVIRNUC_004906</name>
</gene>
<evidence type="ECO:0000256" key="1">
    <source>
        <dbReference type="SAM" id="Phobius"/>
    </source>
</evidence>
<accession>A0AAV1I334</accession>
<name>A0AAV1I334_9CHLO</name>
<dbReference type="Proteomes" id="UP001314263">
    <property type="component" value="Unassembled WGS sequence"/>
</dbReference>
<keyword evidence="3" id="KW-1185">Reference proteome</keyword>
<dbReference type="EMBL" id="CAUYUE010000006">
    <property type="protein sequence ID" value="CAK0779986.1"/>
    <property type="molecule type" value="Genomic_DNA"/>
</dbReference>
<comment type="caution">
    <text evidence="2">The sequence shown here is derived from an EMBL/GenBank/DDBJ whole genome shotgun (WGS) entry which is preliminary data.</text>
</comment>
<keyword evidence="1" id="KW-1133">Transmembrane helix</keyword>
<dbReference type="AlphaFoldDB" id="A0AAV1I334"/>
<feature type="transmembrane region" description="Helical" evidence="1">
    <location>
        <begin position="260"/>
        <end position="286"/>
    </location>
</feature>
<feature type="transmembrane region" description="Helical" evidence="1">
    <location>
        <begin position="119"/>
        <end position="142"/>
    </location>
</feature>